<evidence type="ECO:0000256" key="2">
    <source>
        <dbReference type="ARBA" id="ARBA00002933"/>
    </source>
</evidence>
<dbReference type="GO" id="GO:0016407">
    <property type="term" value="F:acetyltransferase activity"/>
    <property type="evidence" value="ECO:0007669"/>
    <property type="project" value="InterPro"/>
</dbReference>
<comment type="catalytic activity">
    <reaction evidence="1 14">
        <text>Hydrolyzes free adenine bases from 7,8-dihydro-8-oxoguanine:adenine mismatched double-stranded DNA, leaving an apurinic site.</text>
        <dbReference type="EC" id="3.2.2.31"/>
    </reaction>
</comment>
<keyword evidence="8 14" id="KW-0227">DNA damage</keyword>
<dbReference type="GO" id="GO:0006298">
    <property type="term" value="P:mismatch repair"/>
    <property type="evidence" value="ECO:0007669"/>
    <property type="project" value="TreeGrafter"/>
</dbReference>
<dbReference type="EC" id="3.2.2.31" evidence="4 14"/>
<keyword evidence="11" id="KW-0411">Iron-sulfur</keyword>
<dbReference type="FunFam" id="1.10.340.30:FF:000002">
    <property type="entry name" value="Adenine DNA glycosylase"/>
    <property type="match status" value="1"/>
</dbReference>
<evidence type="ECO:0000256" key="8">
    <source>
        <dbReference type="ARBA" id="ARBA00022763"/>
    </source>
</evidence>
<evidence type="ECO:0000256" key="9">
    <source>
        <dbReference type="ARBA" id="ARBA00022801"/>
    </source>
</evidence>
<keyword evidence="10 14" id="KW-0408">Iron</keyword>
<dbReference type="InterPro" id="IPR044298">
    <property type="entry name" value="MIG/MutY"/>
</dbReference>
<evidence type="ECO:0000256" key="10">
    <source>
        <dbReference type="ARBA" id="ARBA00023004"/>
    </source>
</evidence>
<dbReference type="GO" id="GO:0051539">
    <property type="term" value="F:4 iron, 4 sulfur cluster binding"/>
    <property type="evidence" value="ECO:0007669"/>
    <property type="project" value="UniProtKB-UniRule"/>
</dbReference>
<organism evidence="16 17">
    <name type="scientific">Myroides marinus</name>
    <dbReference type="NCBI Taxonomy" id="703342"/>
    <lineage>
        <taxon>Bacteria</taxon>
        <taxon>Pseudomonadati</taxon>
        <taxon>Bacteroidota</taxon>
        <taxon>Flavobacteriia</taxon>
        <taxon>Flavobacteriales</taxon>
        <taxon>Flavobacteriaceae</taxon>
        <taxon>Myroides</taxon>
    </lineage>
</organism>
<comment type="similarity">
    <text evidence="3 14">Belongs to the Nth/MutY family.</text>
</comment>
<evidence type="ECO:0000256" key="5">
    <source>
        <dbReference type="ARBA" id="ARBA00022023"/>
    </source>
</evidence>
<proteinExistence type="inferred from homology"/>
<dbReference type="SUPFAM" id="SSF55811">
    <property type="entry name" value="Nudix"/>
    <property type="match status" value="1"/>
</dbReference>
<dbReference type="InterPro" id="IPR003265">
    <property type="entry name" value="HhH-GPD_domain"/>
</dbReference>
<keyword evidence="9" id="KW-0378">Hydrolase</keyword>
<evidence type="ECO:0000256" key="3">
    <source>
        <dbReference type="ARBA" id="ARBA00008343"/>
    </source>
</evidence>
<dbReference type="CDD" id="cd00056">
    <property type="entry name" value="ENDO3c"/>
    <property type="match status" value="1"/>
</dbReference>
<protein>
    <recommendedName>
        <fullName evidence="5 14">Adenine DNA glycosylase</fullName>
        <ecNumber evidence="4 14">3.2.2.31</ecNumber>
    </recommendedName>
</protein>
<dbReference type="SUPFAM" id="SSF48150">
    <property type="entry name" value="DNA-glycosylase"/>
    <property type="match status" value="1"/>
</dbReference>
<dbReference type="InterPro" id="IPR029119">
    <property type="entry name" value="MutY_C"/>
</dbReference>
<dbReference type="GO" id="GO:0006284">
    <property type="term" value="P:base-excision repair"/>
    <property type="evidence" value="ECO:0007669"/>
    <property type="project" value="UniProtKB-UniRule"/>
</dbReference>
<accession>A0A1H6TA62</accession>
<evidence type="ECO:0000256" key="13">
    <source>
        <dbReference type="ARBA" id="ARBA00023295"/>
    </source>
</evidence>
<dbReference type="Pfam" id="PF00730">
    <property type="entry name" value="HhH-GPD"/>
    <property type="match status" value="1"/>
</dbReference>
<evidence type="ECO:0000313" key="17">
    <source>
        <dbReference type="Proteomes" id="UP000183077"/>
    </source>
</evidence>
<dbReference type="InterPro" id="IPR023170">
    <property type="entry name" value="HhH_base_excis_C"/>
</dbReference>
<keyword evidence="6" id="KW-0004">4Fe-4S</keyword>
<dbReference type="Gene3D" id="3.90.79.10">
    <property type="entry name" value="Nucleoside Triphosphate Pyrophosphohydrolase"/>
    <property type="match status" value="1"/>
</dbReference>
<dbReference type="InterPro" id="IPR005760">
    <property type="entry name" value="A/G_AdeGlyc_MutY"/>
</dbReference>
<dbReference type="Gene3D" id="1.10.340.30">
    <property type="entry name" value="Hypothetical protein, domain 2"/>
    <property type="match status" value="1"/>
</dbReference>
<dbReference type="GO" id="GO:0046872">
    <property type="term" value="F:metal ion binding"/>
    <property type="evidence" value="ECO:0007669"/>
    <property type="project" value="UniProtKB-UniRule"/>
</dbReference>
<dbReference type="CDD" id="cd03431">
    <property type="entry name" value="NUDIX_DNA_Glycosylase_C-MutY"/>
    <property type="match status" value="1"/>
</dbReference>
<evidence type="ECO:0000256" key="11">
    <source>
        <dbReference type="ARBA" id="ARBA00023014"/>
    </source>
</evidence>
<comment type="cofactor">
    <cofactor evidence="14">
        <name>[4Fe-4S] cluster</name>
        <dbReference type="ChEBI" id="CHEBI:49883"/>
    </cofactor>
    <text evidence="14">Binds 1 [4Fe-4S] cluster.</text>
</comment>
<evidence type="ECO:0000256" key="14">
    <source>
        <dbReference type="RuleBase" id="RU365096"/>
    </source>
</evidence>
<dbReference type="InterPro" id="IPR011257">
    <property type="entry name" value="DNA_glycosylase"/>
</dbReference>
<evidence type="ECO:0000259" key="15">
    <source>
        <dbReference type="SMART" id="SM00478"/>
    </source>
</evidence>
<dbReference type="GO" id="GO:0032357">
    <property type="term" value="F:oxidized purine DNA binding"/>
    <property type="evidence" value="ECO:0007669"/>
    <property type="project" value="TreeGrafter"/>
</dbReference>
<dbReference type="Pfam" id="PF00633">
    <property type="entry name" value="HHH"/>
    <property type="match status" value="1"/>
</dbReference>
<evidence type="ECO:0000256" key="7">
    <source>
        <dbReference type="ARBA" id="ARBA00022723"/>
    </source>
</evidence>
<dbReference type="GO" id="GO:0034039">
    <property type="term" value="F:8-oxo-7,8-dihydroguanine DNA N-glycosylase activity"/>
    <property type="evidence" value="ECO:0007669"/>
    <property type="project" value="TreeGrafter"/>
</dbReference>
<evidence type="ECO:0000256" key="6">
    <source>
        <dbReference type="ARBA" id="ARBA00022485"/>
    </source>
</evidence>
<dbReference type="GO" id="GO:0035485">
    <property type="term" value="F:adenine/guanine mispair binding"/>
    <property type="evidence" value="ECO:0007669"/>
    <property type="project" value="TreeGrafter"/>
</dbReference>
<dbReference type="PANTHER" id="PTHR42944:SF1">
    <property type="entry name" value="ADENINE DNA GLYCOSYLASE"/>
    <property type="match status" value="1"/>
</dbReference>
<feature type="domain" description="HhH-GPD" evidence="15">
    <location>
        <begin position="42"/>
        <end position="193"/>
    </location>
</feature>
<evidence type="ECO:0000256" key="1">
    <source>
        <dbReference type="ARBA" id="ARBA00000843"/>
    </source>
</evidence>
<name>A0A1H6TA62_9FLAO</name>
<dbReference type="InterPro" id="IPR015797">
    <property type="entry name" value="NUDIX_hydrolase-like_dom_sf"/>
</dbReference>
<dbReference type="PANTHER" id="PTHR42944">
    <property type="entry name" value="ADENINE DNA GLYCOSYLASE"/>
    <property type="match status" value="1"/>
</dbReference>
<dbReference type="Pfam" id="PF14815">
    <property type="entry name" value="NUDIX_4"/>
    <property type="match status" value="1"/>
</dbReference>
<dbReference type="Proteomes" id="UP000183077">
    <property type="component" value="Unassembled WGS sequence"/>
</dbReference>
<keyword evidence="12" id="KW-0234">DNA repair</keyword>
<dbReference type="EMBL" id="FNYS01000004">
    <property type="protein sequence ID" value="SEI76928.1"/>
    <property type="molecule type" value="Genomic_DNA"/>
</dbReference>
<keyword evidence="13 14" id="KW-0326">Glycosidase</keyword>
<dbReference type="Gene3D" id="1.10.1670.10">
    <property type="entry name" value="Helix-hairpin-Helix base-excision DNA repair enzymes (C-terminal)"/>
    <property type="match status" value="1"/>
</dbReference>
<evidence type="ECO:0000313" key="16">
    <source>
        <dbReference type="EMBL" id="SEI76928.1"/>
    </source>
</evidence>
<keyword evidence="7" id="KW-0479">Metal-binding</keyword>
<dbReference type="SMART" id="SM00478">
    <property type="entry name" value="ENDO3c"/>
    <property type="match status" value="1"/>
</dbReference>
<dbReference type="InterPro" id="IPR000445">
    <property type="entry name" value="HhH_motif"/>
</dbReference>
<dbReference type="AlphaFoldDB" id="A0A1H6TA62"/>
<comment type="function">
    <text evidence="2">Adenine glycosylase active on G-A mispairs. MutY also corrects error-prone DNA synthesis past GO lesions which are due to the oxidatively damaged form of guanine: 7,8-dihydro-8-oxoguanine (8-oxo-dGTP).</text>
</comment>
<evidence type="ECO:0000256" key="12">
    <source>
        <dbReference type="ARBA" id="ARBA00023204"/>
    </source>
</evidence>
<sequence length="356" mass="40623">MRSILFTMIFSNKLITWYLENKRFLPWRETKNPYAIWLSEIILQQTRVAQGLPYFEAFLNTYPTVTDLANAPEDDVMRLWQGLGYYSRARNLHATAKKVAYELNGNFPTNYKDLLTLKGVGEYTAAAIASIAYDEVVPVVDGNVFRVLSRVYGITSDISANSTKKEFQELAATLIPAEAPATFNQAIMDFGATQCTPKSPDCSACPYINDCVAYATNQVSTLPIKLAKVKVKKRYLDFIIILDANGNTIIEQRTEKDIWQQLYQFPLIDSFKHNAEDINDYVKEKFDSLYIKEVLALTNEAITHQLSHQKLHIKFWGVRVDNIPTDSTAWAELNKFGFPIVIHNFIKSLDLKTLIY</sequence>
<gene>
    <name evidence="16" type="ORF">SAMN04488018_104120</name>
</gene>
<dbReference type="NCBIfam" id="TIGR01084">
    <property type="entry name" value="mutY"/>
    <property type="match status" value="1"/>
</dbReference>
<evidence type="ECO:0000256" key="4">
    <source>
        <dbReference type="ARBA" id="ARBA00012045"/>
    </source>
</evidence>
<reference evidence="16 17" key="1">
    <citation type="submission" date="2016-10" db="EMBL/GenBank/DDBJ databases">
        <authorList>
            <person name="de Groot N.N."/>
        </authorList>
    </citation>
    <scope>NUCLEOTIDE SEQUENCE [LARGE SCALE GENOMIC DNA]</scope>
    <source>
        <strain evidence="16 17">DSM 23048</strain>
    </source>
</reference>
<dbReference type="GO" id="GO:0000701">
    <property type="term" value="F:purine-specific mismatch base pair DNA N-glycosylase activity"/>
    <property type="evidence" value="ECO:0007669"/>
    <property type="project" value="UniProtKB-EC"/>
</dbReference>